<name>A0A5J9VYT4_9POAL</name>
<dbReference type="PANTHER" id="PTHR32133:SF408">
    <property type="entry name" value="OS07G0120400 PROTEIN"/>
    <property type="match status" value="1"/>
</dbReference>
<keyword evidence="1" id="KW-0812">Transmembrane</keyword>
<reference evidence="3 4" key="1">
    <citation type="journal article" date="2019" name="Sci. Rep.">
        <title>A high-quality genome of Eragrostis curvula grass provides insights into Poaceae evolution and supports new strategies to enhance forage quality.</title>
        <authorList>
            <person name="Carballo J."/>
            <person name="Santos B.A.C.M."/>
            <person name="Zappacosta D."/>
            <person name="Garbus I."/>
            <person name="Selva J.P."/>
            <person name="Gallo C.A."/>
            <person name="Diaz A."/>
            <person name="Albertini E."/>
            <person name="Caccamo M."/>
            <person name="Echenique V."/>
        </authorList>
    </citation>
    <scope>NUCLEOTIDE SEQUENCE [LARGE SCALE GENOMIC DNA]</scope>
    <source>
        <strain evidence="4">cv. Victoria</strain>
        <tissue evidence="3">Leaf</tissue>
    </source>
</reference>
<feature type="transmembrane region" description="Helical" evidence="1">
    <location>
        <begin position="262"/>
        <end position="282"/>
    </location>
</feature>
<dbReference type="Gramene" id="TVU40787">
    <property type="protein sequence ID" value="TVU40787"/>
    <property type="gene ID" value="EJB05_14265"/>
</dbReference>
<dbReference type="Proteomes" id="UP000324897">
    <property type="component" value="Chromosome 4"/>
</dbReference>
<dbReference type="SUPFAM" id="SSF81383">
    <property type="entry name" value="F-box domain"/>
    <property type="match status" value="1"/>
</dbReference>
<feature type="non-terminal residue" evidence="3">
    <location>
        <position position="1"/>
    </location>
</feature>
<dbReference type="InterPro" id="IPR001810">
    <property type="entry name" value="F-box_dom"/>
</dbReference>
<dbReference type="OrthoDB" id="681634at2759"/>
<evidence type="ECO:0000313" key="4">
    <source>
        <dbReference type="Proteomes" id="UP000324897"/>
    </source>
</evidence>
<accession>A0A5J9VYT4</accession>
<protein>
    <recommendedName>
        <fullName evidence="2">F-box domain-containing protein</fullName>
    </recommendedName>
</protein>
<dbReference type="Pfam" id="PF00646">
    <property type="entry name" value="F-box"/>
    <property type="match status" value="1"/>
</dbReference>
<gene>
    <name evidence="3" type="ORF">EJB05_14265</name>
</gene>
<evidence type="ECO:0000313" key="3">
    <source>
        <dbReference type="EMBL" id="TVU40787.1"/>
    </source>
</evidence>
<organism evidence="3 4">
    <name type="scientific">Eragrostis curvula</name>
    <name type="common">weeping love grass</name>
    <dbReference type="NCBI Taxonomy" id="38414"/>
    <lineage>
        <taxon>Eukaryota</taxon>
        <taxon>Viridiplantae</taxon>
        <taxon>Streptophyta</taxon>
        <taxon>Embryophyta</taxon>
        <taxon>Tracheophyta</taxon>
        <taxon>Spermatophyta</taxon>
        <taxon>Magnoliopsida</taxon>
        <taxon>Liliopsida</taxon>
        <taxon>Poales</taxon>
        <taxon>Poaceae</taxon>
        <taxon>PACMAD clade</taxon>
        <taxon>Chloridoideae</taxon>
        <taxon>Eragrostideae</taxon>
        <taxon>Eragrostidinae</taxon>
        <taxon>Eragrostis</taxon>
    </lineage>
</organism>
<dbReference type="AlphaFoldDB" id="A0A5J9VYT4"/>
<proteinExistence type="predicted"/>
<keyword evidence="1" id="KW-0472">Membrane</keyword>
<dbReference type="Gene3D" id="1.20.1280.50">
    <property type="match status" value="1"/>
</dbReference>
<dbReference type="PANTHER" id="PTHR32133">
    <property type="entry name" value="OS07G0120400 PROTEIN"/>
    <property type="match status" value="1"/>
</dbReference>
<evidence type="ECO:0000256" key="1">
    <source>
        <dbReference type="SAM" id="Phobius"/>
    </source>
</evidence>
<dbReference type="InterPro" id="IPR036047">
    <property type="entry name" value="F-box-like_dom_sf"/>
</dbReference>
<feature type="domain" description="F-box" evidence="2">
    <location>
        <begin position="4"/>
        <end position="45"/>
    </location>
</feature>
<comment type="caution">
    <text evidence="3">The sequence shown here is derived from an EMBL/GenBank/DDBJ whole genome shotgun (WGS) entry which is preliminary data.</text>
</comment>
<dbReference type="EMBL" id="RWGY01000007">
    <property type="protein sequence ID" value="TVU40787.1"/>
    <property type="molecule type" value="Genomic_DNA"/>
</dbReference>
<keyword evidence="1" id="KW-1133">Transmembrane helix</keyword>
<sequence length="283" mass="31246">MALPDLIDDAIAEILLRLPPDEPAYLVRVGLVCKAWRRILSDLGFPLRYRDFHRTPPMLGFLHNTYDRSRGYGAISRFVPTTAAKPFLDGNHWTVADCRHGRVLVEHPRTEEYVVWDPITGDREELLNRPVFRPETHTAAAVLCAVAGCDHRNCHGRPFKAIFLSAVNHQLVVHACVYSSRDPAWSMPVSANIPRGAGAGFDTSRGVFIGDVYYHNLGCGKDTLVTRIRNVVAMGQAYQTEFAAVVVSCMGRNIRNVVAIDIIPVAAAGILQCVMLLALFGAV</sequence>
<evidence type="ECO:0000259" key="2">
    <source>
        <dbReference type="Pfam" id="PF00646"/>
    </source>
</evidence>
<keyword evidence="4" id="KW-1185">Reference proteome</keyword>